<protein>
    <submittedName>
        <fullName evidence="9">MCE family protein</fullName>
    </submittedName>
</protein>
<evidence type="ECO:0000256" key="3">
    <source>
        <dbReference type="ARBA" id="ARBA00022519"/>
    </source>
</evidence>
<evidence type="ECO:0000256" key="6">
    <source>
        <dbReference type="ARBA" id="ARBA00023136"/>
    </source>
</evidence>
<evidence type="ECO:0000259" key="8">
    <source>
        <dbReference type="Pfam" id="PF02470"/>
    </source>
</evidence>
<proteinExistence type="predicted"/>
<keyword evidence="6 7" id="KW-0472">Membrane</keyword>
<dbReference type="PANTHER" id="PTHR30462:SF0">
    <property type="entry name" value="INTERMEMBRANE TRANSPORT PROTEIN YEBT"/>
    <property type="match status" value="1"/>
</dbReference>
<dbReference type="Pfam" id="PF02470">
    <property type="entry name" value="MlaD"/>
    <property type="match status" value="3"/>
</dbReference>
<evidence type="ECO:0000256" key="1">
    <source>
        <dbReference type="ARBA" id="ARBA00004533"/>
    </source>
</evidence>
<organism evidence="9 10">
    <name type="scientific">Thiorhodococcus mannitoliphagus</name>
    <dbReference type="NCBI Taxonomy" id="329406"/>
    <lineage>
        <taxon>Bacteria</taxon>
        <taxon>Pseudomonadati</taxon>
        <taxon>Pseudomonadota</taxon>
        <taxon>Gammaproteobacteria</taxon>
        <taxon>Chromatiales</taxon>
        <taxon>Chromatiaceae</taxon>
        <taxon>Thiorhodococcus</taxon>
    </lineage>
</organism>
<feature type="domain" description="Mce/MlaD" evidence="8">
    <location>
        <begin position="49"/>
        <end position="140"/>
    </location>
</feature>
<dbReference type="InterPro" id="IPR003399">
    <property type="entry name" value="Mce/MlaD"/>
</dbReference>
<evidence type="ECO:0000256" key="2">
    <source>
        <dbReference type="ARBA" id="ARBA00022475"/>
    </source>
</evidence>
<evidence type="ECO:0000313" key="9">
    <source>
        <dbReference type="EMBL" id="NEX20953.1"/>
    </source>
</evidence>
<evidence type="ECO:0000256" key="7">
    <source>
        <dbReference type="SAM" id="Phobius"/>
    </source>
</evidence>
<comment type="caution">
    <text evidence="9">The sequence shown here is derived from an EMBL/GenBank/DDBJ whole genome shotgun (WGS) entry which is preliminary data.</text>
</comment>
<keyword evidence="4 7" id="KW-0812">Transmembrane</keyword>
<keyword evidence="3" id="KW-0997">Cell inner membrane</keyword>
<dbReference type="PANTHER" id="PTHR30462">
    <property type="entry name" value="INTERMEMBRANE TRANSPORT PROTEIN PQIB-RELATED"/>
    <property type="match status" value="1"/>
</dbReference>
<keyword evidence="5 7" id="KW-1133">Transmembrane helix</keyword>
<dbReference type="EMBL" id="JAAIJR010000040">
    <property type="protein sequence ID" value="NEX20953.1"/>
    <property type="molecule type" value="Genomic_DNA"/>
</dbReference>
<dbReference type="InterPro" id="IPR051800">
    <property type="entry name" value="PqiA-PqiB_transport"/>
</dbReference>
<feature type="domain" description="Mce/MlaD" evidence="8">
    <location>
        <begin position="293"/>
        <end position="403"/>
    </location>
</feature>
<reference evidence="9 10" key="2">
    <citation type="submission" date="2020-02" db="EMBL/GenBank/DDBJ databases">
        <title>Genome sequences of Thiorhodococcus mannitoliphagus and Thiorhodococcus minor, purple sulfur photosynthetic bacteria in the gammaproteobacterial family, Chromatiaceae.</title>
        <authorList>
            <person name="Aviles F.A."/>
            <person name="Meyer T.E."/>
            <person name="Kyndt J.A."/>
        </authorList>
    </citation>
    <scope>NUCLEOTIDE SEQUENCE [LARGE SCALE GENOMIC DNA]</scope>
    <source>
        <strain evidence="9 10">DSM 18266</strain>
    </source>
</reference>
<dbReference type="GO" id="GO:0005886">
    <property type="term" value="C:plasma membrane"/>
    <property type="evidence" value="ECO:0007669"/>
    <property type="project" value="UniProtKB-SubCell"/>
</dbReference>
<dbReference type="AlphaFoldDB" id="A0A6P1DUT6"/>
<dbReference type="Proteomes" id="UP000471640">
    <property type="component" value="Unassembled WGS sequence"/>
</dbReference>
<comment type="subcellular location">
    <subcellularLocation>
        <location evidence="1">Cell inner membrane</location>
    </subcellularLocation>
</comment>
<evidence type="ECO:0000256" key="4">
    <source>
        <dbReference type="ARBA" id="ARBA00022692"/>
    </source>
</evidence>
<evidence type="ECO:0000256" key="5">
    <source>
        <dbReference type="ARBA" id="ARBA00022989"/>
    </source>
</evidence>
<feature type="transmembrane region" description="Helical" evidence="7">
    <location>
        <begin position="25"/>
        <end position="46"/>
    </location>
</feature>
<evidence type="ECO:0000313" key="10">
    <source>
        <dbReference type="Proteomes" id="UP000471640"/>
    </source>
</evidence>
<dbReference type="RefSeq" id="WP_164654058.1">
    <property type="nucleotide sequence ID" value="NZ_JAAIJR010000040.1"/>
</dbReference>
<keyword evidence="10" id="KW-1185">Reference proteome</keyword>
<sequence>MAEVIDGQSLPRATLTPKRRGRVSAVWLIPLFAALVAVGIAVNRILNEGPTITILFKSAEGVEAGKTFIKYKDVKIGEVSAVELHDNFSKVLVTAKIDKHAEDLMVQDASFWVVQPRVTLSGVSGLGTLLSGNYIGFEKGKSTESQRRFIGLEVAPVITMDQPGKQFELTAADMGSLGIGSPLYFRRLQVGQVIASKLAADGDSVQFKVFVNAPYDRFISAETRFWNASGLDVSLGADGVDVRTQSLVSLLIGGVAFETPTFLTAGEPAVADSAFPLFADRTTAMKQPDAIARHYVLYFDDSLRGLSVGAPVTLLGLEAGEVIDVGFEMDPGTLVLRGRVEVVAYPERLVARLRSAQAEQSKQILGDEQQSHAFLQRLIEERGLRGHLRSGSLVTGQLYIAFDYVPDAPKVEIDWDVPMPVIPTVPSTLPNLEDKVTGILDKVDKIPFEAIGNEIKEVLATLDNAIKDIDKAVDHIDTGVTPELKSGLVEFRRALASAERVLNNTDATLLGPNAPAQIELSKALQEVARAARSVRVLADYLERNPGALIRGKGKLP</sequence>
<gene>
    <name evidence="9" type="ORF">G3480_11620</name>
</gene>
<name>A0A6P1DUT6_9GAMM</name>
<accession>A0A6P1DUT6</accession>
<keyword evidence="2" id="KW-1003">Cell membrane</keyword>
<feature type="domain" description="Mce/MlaD" evidence="8">
    <location>
        <begin position="164"/>
        <end position="224"/>
    </location>
</feature>
<reference evidence="10" key="1">
    <citation type="journal article" date="2020" name="Microbiol. Resour. Announc.">
        <title>Draft Genome Sequences of Thiorhodococcus mannitoliphagus and Thiorhodococcus minor, Purple Sulfur Photosynthetic Bacteria in the Gammaproteobacterial Family Chromatiaceae.</title>
        <authorList>
            <person name="Aviles F.A."/>
            <person name="Meyer T.E."/>
            <person name="Kyndt J.A."/>
        </authorList>
    </citation>
    <scope>NUCLEOTIDE SEQUENCE [LARGE SCALE GENOMIC DNA]</scope>
    <source>
        <strain evidence="10">DSM 18266</strain>
    </source>
</reference>